<evidence type="ECO:0000313" key="11">
    <source>
        <dbReference type="Proteomes" id="UP000193642"/>
    </source>
</evidence>
<dbReference type="GO" id="GO:0005886">
    <property type="term" value="C:plasma membrane"/>
    <property type="evidence" value="ECO:0007669"/>
    <property type="project" value="TreeGrafter"/>
</dbReference>
<sequence length="362" mass="38458">MRLVCLILATVALLVSLASPAVAESPSKRDFTSLNLPWVVPVSGSDGSVASAAALANTNRIASDAATGTTSTTTTNQKAQQFVPVPSGVANPFDAAVGAAKSTASQSITASGSVFAAVAIISGLVLVFFGHQLFRPILFLSGFYLFSAITFVVLQNIEFSTKTLIGGDWRDWVYLLICVAVGAIGGGLVLCFWKLGFWIVGACLGFATAMVLLTSFNALITSQVARWTIVCIFTLAGAVLVYWFELPVLIAGTSVAGSFAVFLGIDVFVRTRFYSIVVGIVNGLGISAAAADSGSGWIGMVAGAVVLALIGIAWQFHQVRRANWTHRGLFHRNQLRDQYYQVQYQRAGPVPVMQTRGNYDRI</sequence>
<keyword evidence="8" id="KW-0732">Signal</keyword>
<reference evidence="10 11" key="1">
    <citation type="submission" date="2016-07" db="EMBL/GenBank/DDBJ databases">
        <title>Pervasive Adenine N6-methylation of Active Genes in Fungi.</title>
        <authorList>
            <consortium name="DOE Joint Genome Institute"/>
            <person name="Mondo S.J."/>
            <person name="Dannebaum R.O."/>
            <person name="Kuo R.C."/>
            <person name="Labutti K."/>
            <person name="Haridas S."/>
            <person name="Kuo A."/>
            <person name="Salamov A."/>
            <person name="Ahrendt S.R."/>
            <person name="Lipzen A."/>
            <person name="Sullivan W."/>
            <person name="Andreopoulos W.B."/>
            <person name="Clum A."/>
            <person name="Lindquist E."/>
            <person name="Daum C."/>
            <person name="Ramamoorthy G.K."/>
            <person name="Gryganskyi A."/>
            <person name="Culley D."/>
            <person name="Magnuson J.K."/>
            <person name="James T.Y."/>
            <person name="O'Malley M.A."/>
            <person name="Stajich J.E."/>
            <person name="Spatafora J.W."/>
            <person name="Visel A."/>
            <person name="Grigoriev I.V."/>
        </authorList>
    </citation>
    <scope>NUCLEOTIDE SEQUENCE [LARGE SCALE GENOMIC DNA]</scope>
    <source>
        <strain evidence="10 11">JEL800</strain>
    </source>
</reference>
<evidence type="ECO:0000256" key="5">
    <source>
        <dbReference type="ARBA" id="ARBA00023136"/>
    </source>
</evidence>
<dbReference type="InterPro" id="IPR040236">
    <property type="entry name" value="TMEM198"/>
</dbReference>
<keyword evidence="3 7" id="KW-0812">Transmembrane</keyword>
<feature type="transmembrane region" description="Helical" evidence="7">
    <location>
        <begin position="240"/>
        <end position="265"/>
    </location>
</feature>
<comment type="subcellular location">
    <subcellularLocation>
        <location evidence="1">Membrane</location>
        <topology evidence="1">Multi-pass membrane protein</topology>
    </subcellularLocation>
</comment>
<evidence type="ECO:0000256" key="4">
    <source>
        <dbReference type="ARBA" id="ARBA00022989"/>
    </source>
</evidence>
<dbReference type="PANTHER" id="PTHR31247:SF5">
    <property type="entry name" value="DUF4203 DOMAIN-CONTAINING PROTEIN"/>
    <property type="match status" value="1"/>
</dbReference>
<gene>
    <name evidence="10" type="ORF">BCR33DRAFT_714144</name>
</gene>
<keyword evidence="4 7" id="KW-1133">Transmembrane helix</keyword>
<comment type="similarity">
    <text evidence="2">Belongs to the TMEM198 family.</text>
</comment>
<dbReference type="PANTHER" id="PTHR31247">
    <property type="entry name" value="TRANSMEMBRANE PROTEIN 198 FAMILY MEMBER"/>
    <property type="match status" value="1"/>
</dbReference>
<name>A0A1Y2CQH9_9FUNG</name>
<feature type="domain" description="TM7S3/TM198-like" evidence="9">
    <location>
        <begin position="116"/>
        <end position="316"/>
    </location>
</feature>
<keyword evidence="11" id="KW-1185">Reference proteome</keyword>
<evidence type="ECO:0000256" key="3">
    <source>
        <dbReference type="ARBA" id="ARBA00022692"/>
    </source>
</evidence>
<organism evidence="10 11">
    <name type="scientific">Rhizoclosmatium globosum</name>
    <dbReference type="NCBI Taxonomy" id="329046"/>
    <lineage>
        <taxon>Eukaryota</taxon>
        <taxon>Fungi</taxon>
        <taxon>Fungi incertae sedis</taxon>
        <taxon>Chytridiomycota</taxon>
        <taxon>Chytridiomycota incertae sedis</taxon>
        <taxon>Chytridiomycetes</taxon>
        <taxon>Chytridiales</taxon>
        <taxon>Chytriomycetaceae</taxon>
        <taxon>Rhizoclosmatium</taxon>
    </lineage>
</organism>
<evidence type="ECO:0000256" key="2">
    <source>
        <dbReference type="ARBA" id="ARBA00006244"/>
    </source>
</evidence>
<feature type="chain" id="PRO_5010996505" description="Transmembrane protein 198" evidence="8">
    <location>
        <begin position="24"/>
        <end position="362"/>
    </location>
</feature>
<dbReference type="OrthoDB" id="2129101at2759"/>
<protein>
    <recommendedName>
        <fullName evidence="6">Transmembrane protein 198</fullName>
    </recommendedName>
</protein>
<evidence type="ECO:0000256" key="8">
    <source>
        <dbReference type="SAM" id="SignalP"/>
    </source>
</evidence>
<feature type="transmembrane region" description="Helical" evidence="7">
    <location>
        <begin position="172"/>
        <end position="190"/>
    </location>
</feature>
<dbReference type="InterPro" id="IPR025256">
    <property type="entry name" value="TM7S3/TM198-like_dom"/>
</dbReference>
<comment type="caution">
    <text evidence="10">The sequence shown here is derived from an EMBL/GenBank/DDBJ whole genome shotgun (WGS) entry which is preliminary data.</text>
</comment>
<dbReference type="AlphaFoldDB" id="A0A1Y2CQH9"/>
<evidence type="ECO:0000259" key="9">
    <source>
        <dbReference type="Pfam" id="PF13886"/>
    </source>
</evidence>
<feature type="transmembrane region" description="Helical" evidence="7">
    <location>
        <begin position="297"/>
        <end position="317"/>
    </location>
</feature>
<feature type="transmembrane region" description="Helical" evidence="7">
    <location>
        <begin position="108"/>
        <end position="130"/>
    </location>
</feature>
<dbReference type="STRING" id="329046.A0A1Y2CQH9"/>
<accession>A0A1Y2CQH9</accession>
<evidence type="ECO:0000256" key="1">
    <source>
        <dbReference type="ARBA" id="ARBA00004141"/>
    </source>
</evidence>
<keyword evidence="5 7" id="KW-0472">Membrane</keyword>
<feature type="transmembrane region" description="Helical" evidence="7">
    <location>
        <begin position="272"/>
        <end position="291"/>
    </location>
</feature>
<proteinExistence type="inferred from homology"/>
<feature type="signal peptide" evidence="8">
    <location>
        <begin position="1"/>
        <end position="23"/>
    </location>
</feature>
<dbReference type="EMBL" id="MCGO01000010">
    <property type="protein sequence ID" value="ORY49084.1"/>
    <property type="molecule type" value="Genomic_DNA"/>
</dbReference>
<evidence type="ECO:0000313" key="10">
    <source>
        <dbReference type="EMBL" id="ORY49084.1"/>
    </source>
</evidence>
<dbReference type="Proteomes" id="UP000193642">
    <property type="component" value="Unassembled WGS sequence"/>
</dbReference>
<feature type="transmembrane region" description="Helical" evidence="7">
    <location>
        <begin position="137"/>
        <end position="157"/>
    </location>
</feature>
<evidence type="ECO:0000256" key="7">
    <source>
        <dbReference type="SAM" id="Phobius"/>
    </source>
</evidence>
<feature type="transmembrane region" description="Helical" evidence="7">
    <location>
        <begin position="197"/>
        <end position="220"/>
    </location>
</feature>
<evidence type="ECO:0000256" key="6">
    <source>
        <dbReference type="ARBA" id="ARBA00049737"/>
    </source>
</evidence>
<dbReference type="Pfam" id="PF13886">
    <property type="entry name" value="TM7S3_TM198"/>
    <property type="match status" value="1"/>
</dbReference>